<dbReference type="EMBL" id="JAMZFT010000002">
    <property type="protein sequence ID" value="MCP1337130.1"/>
    <property type="molecule type" value="Genomic_DNA"/>
</dbReference>
<evidence type="ECO:0000313" key="1">
    <source>
        <dbReference type="EMBL" id="MCP1337130.1"/>
    </source>
</evidence>
<dbReference type="RefSeq" id="WP_269333063.1">
    <property type="nucleotide sequence ID" value="NZ_JAMZFT010000002.1"/>
</dbReference>
<gene>
    <name evidence="1" type="ORF">NJQ99_11960</name>
</gene>
<dbReference type="Proteomes" id="UP001055804">
    <property type="component" value="Unassembled WGS sequence"/>
</dbReference>
<organism evidence="1 2">
    <name type="scientific">Futiania mangrovi</name>
    <dbReference type="NCBI Taxonomy" id="2959716"/>
    <lineage>
        <taxon>Bacteria</taxon>
        <taxon>Pseudomonadati</taxon>
        <taxon>Pseudomonadota</taxon>
        <taxon>Alphaproteobacteria</taxon>
        <taxon>Futianiales</taxon>
        <taxon>Futianiaceae</taxon>
        <taxon>Futiania</taxon>
    </lineage>
</organism>
<dbReference type="AlphaFoldDB" id="A0A9J6PM57"/>
<keyword evidence="2" id="KW-1185">Reference proteome</keyword>
<accession>A0A9J6PM57</accession>
<sequence>MSERDSARLDQLRATMEVALSRLEAARPFAKQRFQQPVLDVAYRMLTLPDGPDALYALAPRLDAAGLFAGSDWDMPATLQPRIVKYTLQSDHAAAVMLEVASLLRMLAVARGDAEHSGIHADHARHFLTQVLALNLDRFFGQTDEAARRRDSVREASLDCLFRYLAAHIGFQDVLGLLVAEIWRILGQRPVQVGLVKDMIAQIAVSALERGNELGEARLGADRLVSALFAPTAGCREDPGLETYRARLGAMDDTALRHEAQGFARAMHDTGLVSDYHAAFLRWAVEQENGALVPDALGLGSTGLECWRQYGALVEGLIAEAVTPWTAQSVYGLAMLLERGTLHHAPIAPALQRQMALKLCPAACANLQAAFGAQVAPETFLLAGVLQVLGQPLGVGQGANPSCQSARALSMWALNAPDYLLHLVAQAATYDTLQMHFEGHPINSADLPAGLVSGAPLDADAVSVILVPHLDRIYAEMGRRCADRGDDPHRWINPEFHGWWVGRECLVIVDVPSGGLADVHGFVRRFYRTYHPEYNGQEPVIHPQPAGIAVTDASARFVGWHAISILRVAEDQAGVMRVYFYNPNNDSGQDWGAGLVVSTQGMGERHGEASLPFPDFAARLYLFHYDPVLRTQSRKEPPPEAVAGVVDAIRSSWAAGRPDVDDDVLRAAAAPASP</sequence>
<reference evidence="1" key="1">
    <citation type="submission" date="2022-06" db="EMBL/GenBank/DDBJ databases">
        <title>Isolation and Genomics of Futiania mangrovii gen. nov., sp. nov., a Rare and Metabolically-versatile member in the Class Alphaproteobacteria.</title>
        <authorList>
            <person name="Liu L."/>
            <person name="Huang W.-C."/>
            <person name="Pan J."/>
            <person name="Li J."/>
            <person name="Huang Y."/>
            <person name="Du H."/>
            <person name="Liu Y."/>
            <person name="Li M."/>
        </authorList>
    </citation>
    <scope>NUCLEOTIDE SEQUENCE</scope>
    <source>
        <strain evidence="1">FT118</strain>
    </source>
</reference>
<evidence type="ECO:0000313" key="2">
    <source>
        <dbReference type="Proteomes" id="UP001055804"/>
    </source>
</evidence>
<proteinExistence type="predicted"/>
<name>A0A9J6PM57_9PROT</name>
<protein>
    <submittedName>
        <fullName evidence="1">Uncharacterized protein</fullName>
    </submittedName>
</protein>
<comment type="caution">
    <text evidence="1">The sequence shown here is derived from an EMBL/GenBank/DDBJ whole genome shotgun (WGS) entry which is preliminary data.</text>
</comment>